<keyword evidence="2" id="KW-1185">Reference proteome</keyword>
<protein>
    <submittedName>
        <fullName evidence="1">HET-domain-containing protein</fullName>
    </submittedName>
</protein>
<sequence>MENKWSFTREAAANAGVSGGVGPAANAGVSGGVALCLVVYVSGGVGPNASVSGGVAYVRLVLMLDCVWWRRAVSGGVVFAANAVVSGGVGPAANAGVSGGVARFLFLIYILLQKAVRSANCSSKHFSTAAMMMTEISLQSEHGWHLEQKQEARVFCGFVQTHKQYLLHILVTEYAVHTESSAPIGLPILPEPDSPARFSLLRAWLRWCDESHGCNEYQGESKRTLPTRVLYVGDLKDSGYASDFVRLVCASETSRQEYVALSHCWGNLPVEKKKAHCTTQDNIGQRLEGFSLSELPKTFQDAVKVTREIGVLYLWIDSLCIIQYGDNGEDWKCESGQMERVFSHAYCTIAATAAVDSNAGFLRRGVNPGYVHVQDASGKQFYISADIDDFDNDVGKAQLNTRAWVLQEGVLARRTIHFSANQMYWECGEGVYCENLTRLERDKYFMLDPDFPSRLLNSGIRRILNCISFIFQDYSKRNLTVSTDRCIAISGLEDRIAGALKCQSRYGILQKYLHRNLLWQASNDKMKEIVYDHHVPSWSWMAYSGGIQFMDIPLGKVDWIDHLWFDEECECDHAIISNLWTFQNCTMGLYEAQYAVLDSDGAKRGWIQYDGKGGKDLHKEQCVVVGRKSNRDIEEYYVLVVRPTSVDGEYRRAGVGLIQSDCVVVQRINIRVV</sequence>
<comment type="caution">
    <text evidence="1">The sequence shown here is derived from an EMBL/GenBank/DDBJ whole genome shotgun (WGS) entry which is preliminary data.</text>
</comment>
<evidence type="ECO:0000313" key="1">
    <source>
        <dbReference type="EMBL" id="KAF2463689.1"/>
    </source>
</evidence>
<accession>A0ACB6Q9U9</accession>
<dbReference type="EMBL" id="MU003547">
    <property type="protein sequence ID" value="KAF2463689.1"/>
    <property type="molecule type" value="Genomic_DNA"/>
</dbReference>
<gene>
    <name evidence="1" type="ORF">BDR25DRAFT_319721</name>
</gene>
<proteinExistence type="predicted"/>
<reference evidence="1" key="1">
    <citation type="journal article" date="2020" name="Stud. Mycol.">
        <title>101 Dothideomycetes genomes: a test case for predicting lifestyles and emergence of pathogens.</title>
        <authorList>
            <person name="Haridas S."/>
            <person name="Albert R."/>
            <person name="Binder M."/>
            <person name="Bloem J."/>
            <person name="Labutti K."/>
            <person name="Salamov A."/>
            <person name="Andreopoulos B."/>
            <person name="Baker S."/>
            <person name="Barry K."/>
            <person name="Bills G."/>
            <person name="Bluhm B."/>
            <person name="Cannon C."/>
            <person name="Castanera R."/>
            <person name="Culley D."/>
            <person name="Daum C."/>
            <person name="Ezra D."/>
            <person name="Gonzalez J."/>
            <person name="Henrissat B."/>
            <person name="Kuo A."/>
            <person name="Liang C."/>
            <person name="Lipzen A."/>
            <person name="Lutzoni F."/>
            <person name="Magnuson J."/>
            <person name="Mondo S."/>
            <person name="Nolan M."/>
            <person name="Ohm R."/>
            <person name="Pangilinan J."/>
            <person name="Park H.-J."/>
            <person name="Ramirez L."/>
            <person name="Alfaro M."/>
            <person name="Sun H."/>
            <person name="Tritt A."/>
            <person name="Yoshinaga Y."/>
            <person name="Zwiers L.-H."/>
            <person name="Turgeon B."/>
            <person name="Goodwin S."/>
            <person name="Spatafora J."/>
            <person name="Crous P."/>
            <person name="Grigoriev I."/>
        </authorList>
    </citation>
    <scope>NUCLEOTIDE SEQUENCE</scope>
    <source>
        <strain evidence="1">ATCC 200398</strain>
    </source>
</reference>
<dbReference type="Proteomes" id="UP000799755">
    <property type="component" value="Unassembled WGS sequence"/>
</dbReference>
<evidence type="ECO:0000313" key="2">
    <source>
        <dbReference type="Proteomes" id="UP000799755"/>
    </source>
</evidence>
<name>A0ACB6Q9U9_9PLEO</name>
<organism evidence="1 2">
    <name type="scientific">Lindgomyces ingoldianus</name>
    <dbReference type="NCBI Taxonomy" id="673940"/>
    <lineage>
        <taxon>Eukaryota</taxon>
        <taxon>Fungi</taxon>
        <taxon>Dikarya</taxon>
        <taxon>Ascomycota</taxon>
        <taxon>Pezizomycotina</taxon>
        <taxon>Dothideomycetes</taxon>
        <taxon>Pleosporomycetidae</taxon>
        <taxon>Pleosporales</taxon>
        <taxon>Lindgomycetaceae</taxon>
        <taxon>Lindgomyces</taxon>
    </lineage>
</organism>